<evidence type="ECO:0000259" key="6">
    <source>
        <dbReference type="PROSITE" id="PS50192"/>
    </source>
</evidence>
<dbReference type="AGR" id="Xenbase:XB-GENE-993043"/>
<dbReference type="Xenbase" id="XB-GENE-993043">
    <property type="gene designation" value="snap47.L"/>
</dbReference>
<dbReference type="GO" id="GO:0098793">
    <property type="term" value="C:presynapse"/>
    <property type="evidence" value="ECO:0007669"/>
    <property type="project" value="GOC"/>
</dbReference>
<organism evidence="9">
    <name type="scientific">Xenopus laevis</name>
    <name type="common">African clawed frog</name>
    <dbReference type="NCBI Taxonomy" id="8355"/>
    <lineage>
        <taxon>Eukaryota</taxon>
        <taxon>Metazoa</taxon>
        <taxon>Chordata</taxon>
        <taxon>Craniata</taxon>
        <taxon>Vertebrata</taxon>
        <taxon>Euteleostomi</taxon>
        <taxon>Amphibia</taxon>
        <taxon>Batrachia</taxon>
        <taxon>Anura</taxon>
        <taxon>Pipoidea</taxon>
        <taxon>Pipidae</taxon>
        <taxon>Xenopodinae</taxon>
        <taxon>Xenopus</taxon>
        <taxon>Xenopus</taxon>
    </lineage>
</organism>
<sequence>MSSDVCVQNWSCSYYLTSEKRWIPGRLSLTPSRLKFKADGAHEFLVSFHLSSINEIKKESSSYIFSSITVLEKDQAKHWFSSLQPNRNVAFNVIQHFWREQLLTPQGSHTASSKTSQGGEFVNRVTASQSHMEESTNALHHQGERFDNIHKGLDKIEADMATTDRLLSVLESPSWWPFSRKPWQSWKQAEPKESPGDVTPPNHGKEGILMSVPIIFSRKPDINLKPGKLTVLTSALEISDCNSQLLHRYQREDVDDITVCTGYDISIRQRFIGKPDITYKILSAKLPDVIPLLEMQYSKKIEFLEEALMFSGSRRSSPRDQSSPETGSWVLDQIVASAIHSEGNSEALMQEQLVSESEAQELRKILMKLKCIALEAETELERQDEVLDDLNSSADRAVMSMDKQTCRMRNLL</sequence>
<dbReference type="FunFam" id="2.30.29.30:FF:000269">
    <property type="entry name" value="Synaptosomal-associated protein 47"/>
    <property type="match status" value="1"/>
</dbReference>
<dbReference type="GO" id="GO:0016082">
    <property type="term" value="P:synaptic vesicle priming"/>
    <property type="evidence" value="ECO:0000318"/>
    <property type="project" value="GO_Central"/>
</dbReference>
<dbReference type="Proteomes" id="UP000186698">
    <property type="component" value="Chromosome 6L"/>
</dbReference>
<dbReference type="RefSeq" id="XP_018121611.1">
    <property type="nucleotide sequence ID" value="XM_018266122.2"/>
</dbReference>
<dbReference type="RefSeq" id="XP_018121610.1">
    <property type="nucleotide sequence ID" value="XM_018266121.2"/>
</dbReference>
<gene>
    <name evidence="8 9 10" type="primary">snap47.L</name>
    <name evidence="8 9" type="synonym">snap47</name>
</gene>
<dbReference type="CDD" id="cd15888">
    <property type="entry name" value="SNARE_SNAP47N"/>
    <property type="match status" value="1"/>
</dbReference>
<keyword evidence="1" id="KW-0677">Repeat</keyword>
<dbReference type="SUPFAM" id="SSF58038">
    <property type="entry name" value="SNARE fusion complex"/>
    <property type="match status" value="2"/>
</dbReference>
<evidence type="ECO:0000256" key="5">
    <source>
        <dbReference type="ARBA" id="ARBA00032027"/>
    </source>
</evidence>
<protein>
    <recommendedName>
        <fullName evidence="4">Synaptosomal-associated protein 47</fullName>
    </recommendedName>
    <alternativeName>
        <fullName evidence="5">Synaptosomal-associated 47 kDa protein</fullName>
    </alternativeName>
</protein>
<dbReference type="GO" id="GO:0019905">
    <property type="term" value="F:syntaxin binding"/>
    <property type="evidence" value="ECO:0000318"/>
    <property type="project" value="GO_Central"/>
</dbReference>
<evidence type="ECO:0000256" key="1">
    <source>
        <dbReference type="ARBA" id="ARBA00022737"/>
    </source>
</evidence>
<evidence type="ECO:0000256" key="3">
    <source>
        <dbReference type="ARBA" id="ARBA00024354"/>
    </source>
</evidence>
<dbReference type="InterPro" id="IPR000727">
    <property type="entry name" value="T_SNARE_dom"/>
</dbReference>
<dbReference type="InterPro" id="IPR004182">
    <property type="entry name" value="GRAM"/>
</dbReference>
<keyword evidence="7" id="KW-1185">Reference proteome</keyword>
<dbReference type="Gene3D" id="1.20.5.110">
    <property type="match status" value="2"/>
</dbReference>
<dbReference type="OrthoDB" id="10009801at2759"/>
<dbReference type="GO" id="GO:0031201">
    <property type="term" value="C:SNARE complex"/>
    <property type="evidence" value="ECO:0000318"/>
    <property type="project" value="GO_Central"/>
</dbReference>
<evidence type="ECO:0000313" key="7">
    <source>
        <dbReference type="Proteomes" id="UP000186698"/>
    </source>
</evidence>
<reference evidence="8 9" key="1">
    <citation type="submission" date="2022-04" db="UniProtKB">
        <authorList>
            <consortium name="RefSeq"/>
        </authorList>
    </citation>
    <scope>IDENTIFICATION</scope>
    <source>
        <strain evidence="8 9">J_2021</strain>
        <tissue evidence="8 9">Erythrocytes</tissue>
    </source>
</reference>
<evidence type="ECO:0000313" key="10">
    <source>
        <dbReference type="Xenbase" id="XB-GENE-993043"/>
    </source>
</evidence>
<dbReference type="Gene3D" id="2.30.29.30">
    <property type="entry name" value="Pleckstrin-homology domain (PH domain)/Phosphotyrosine-binding domain (PTB)"/>
    <property type="match status" value="1"/>
</dbReference>
<dbReference type="GeneID" id="100036996"/>
<dbReference type="GO" id="GO:0005886">
    <property type="term" value="C:plasma membrane"/>
    <property type="evidence" value="ECO:0000318"/>
    <property type="project" value="GO_Central"/>
</dbReference>
<dbReference type="GO" id="GO:0006887">
    <property type="term" value="P:exocytosis"/>
    <property type="evidence" value="ECO:0000318"/>
    <property type="project" value="GO_Central"/>
</dbReference>
<dbReference type="Pfam" id="PF02893">
    <property type="entry name" value="GRAM"/>
    <property type="match status" value="1"/>
</dbReference>
<dbReference type="GO" id="GO:0005484">
    <property type="term" value="F:SNAP receptor activity"/>
    <property type="evidence" value="ECO:0000318"/>
    <property type="project" value="GO_Central"/>
</dbReference>
<dbReference type="PANTHER" id="PTHR19305">
    <property type="entry name" value="SYNAPTOSOMAL ASSOCIATED PROTEIN"/>
    <property type="match status" value="1"/>
</dbReference>
<evidence type="ECO:0000313" key="9">
    <source>
        <dbReference type="RefSeq" id="XP_018121611.1"/>
    </source>
</evidence>
<evidence type="ECO:0000256" key="4">
    <source>
        <dbReference type="ARBA" id="ARBA00024443"/>
    </source>
</evidence>
<comment type="similarity">
    <text evidence="3">Belongs to the SVAP1 family.</text>
</comment>
<dbReference type="PANTHER" id="PTHR19305:SF1">
    <property type="entry name" value="SYNAPTOSOMAL-ASSOCIATED PROTEIN 47"/>
    <property type="match status" value="1"/>
</dbReference>
<evidence type="ECO:0000313" key="8">
    <source>
        <dbReference type="RefSeq" id="XP_018121610.1"/>
    </source>
</evidence>
<dbReference type="AlphaFoldDB" id="A0A8J0VMA3"/>
<feature type="domain" description="T-SNARE coiled-coil homology" evidence="6">
    <location>
        <begin position="357"/>
        <end position="411"/>
    </location>
</feature>
<dbReference type="InterPro" id="IPR011993">
    <property type="entry name" value="PH-like_dom_sf"/>
</dbReference>
<name>A0A8J0VMA3_XENLA</name>
<dbReference type="PROSITE" id="PS50192">
    <property type="entry name" value="T_SNARE"/>
    <property type="match status" value="1"/>
</dbReference>
<accession>A0A8J0VMA3</accession>
<dbReference type="GO" id="GO:0031629">
    <property type="term" value="P:synaptic vesicle fusion to presynaptic active zone membrane"/>
    <property type="evidence" value="ECO:0000318"/>
    <property type="project" value="GO_Central"/>
</dbReference>
<dbReference type="CTD" id="100036996"/>
<keyword evidence="2" id="KW-0175">Coiled coil</keyword>
<proteinExistence type="inferred from homology"/>
<evidence type="ECO:0000256" key="2">
    <source>
        <dbReference type="ARBA" id="ARBA00023054"/>
    </source>
</evidence>